<proteinExistence type="predicted"/>
<dbReference type="Gene3D" id="3.30.300.20">
    <property type="match status" value="1"/>
</dbReference>
<dbReference type="EMBL" id="AXCV01000359">
    <property type="protein sequence ID" value="KGO28697.1"/>
    <property type="molecule type" value="Genomic_DNA"/>
</dbReference>
<dbReference type="Proteomes" id="UP000030023">
    <property type="component" value="Unassembled WGS sequence"/>
</dbReference>
<evidence type="ECO:0000256" key="1">
    <source>
        <dbReference type="ARBA" id="ARBA00022884"/>
    </source>
</evidence>
<sequence>NWSEVFPISALNGDQLEELISNISKKLKPGPRYFAKDQISDHPERFFVAELIREKILNFTQQEVPHSIAIVIDSMKKDGPESKLHIQASIIVERPTQKNIIIGKKGQYDKKDRAKFTPRYRTISW</sequence>
<organism evidence="3 4">
    <name type="scientific">Oenococcus alcoholitolerans</name>
    <dbReference type="NCBI Taxonomy" id="931074"/>
    <lineage>
        <taxon>Bacteria</taxon>
        <taxon>Bacillati</taxon>
        <taxon>Bacillota</taxon>
        <taxon>Bacilli</taxon>
        <taxon>Lactobacillales</taxon>
        <taxon>Lactobacillaceae</taxon>
        <taxon>Oenococcus</taxon>
    </lineage>
</organism>
<evidence type="ECO:0000313" key="4">
    <source>
        <dbReference type="Proteomes" id="UP000030023"/>
    </source>
</evidence>
<protein>
    <recommendedName>
        <fullName evidence="2">KH type-2 domain-containing protein</fullName>
    </recommendedName>
</protein>
<name>A0ABR4XQ34_9LACO</name>
<comment type="caution">
    <text evidence="3">The sequence shown here is derived from an EMBL/GenBank/DDBJ whole genome shotgun (WGS) entry which is preliminary data.</text>
</comment>
<dbReference type="SUPFAM" id="SSF54814">
    <property type="entry name" value="Prokaryotic type KH domain (KH-domain type II)"/>
    <property type="match status" value="1"/>
</dbReference>
<dbReference type="CDD" id="cd22534">
    <property type="entry name" value="KH-II_Era"/>
    <property type="match status" value="1"/>
</dbReference>
<keyword evidence="1" id="KW-0694">RNA-binding</keyword>
<dbReference type="Pfam" id="PF07650">
    <property type="entry name" value="KH_2"/>
    <property type="match status" value="1"/>
</dbReference>
<gene>
    <name evidence="3" type="ORF">Q757_07180</name>
</gene>
<accession>A0ABR4XQ34</accession>
<feature type="non-terminal residue" evidence="3">
    <location>
        <position position="1"/>
    </location>
</feature>
<dbReference type="PANTHER" id="PTHR42698:SF1">
    <property type="entry name" value="GTPASE ERA, MITOCHONDRIAL"/>
    <property type="match status" value="1"/>
</dbReference>
<feature type="domain" description="KH type-2" evidence="2">
    <location>
        <begin position="63"/>
        <end position="107"/>
    </location>
</feature>
<dbReference type="InterPro" id="IPR009019">
    <property type="entry name" value="KH_sf_prok-type"/>
</dbReference>
<evidence type="ECO:0000259" key="2">
    <source>
        <dbReference type="Pfam" id="PF07650"/>
    </source>
</evidence>
<dbReference type="InterPro" id="IPR004044">
    <property type="entry name" value="KH_dom_type_2"/>
</dbReference>
<dbReference type="PANTHER" id="PTHR42698">
    <property type="entry name" value="GTPASE ERA"/>
    <property type="match status" value="1"/>
</dbReference>
<reference evidence="3 4" key="1">
    <citation type="journal article" date="2014" name="Antonie Van Leeuwenhoek">
        <title>Oenococcus alcoholitolerans sp. nov., a lactic acid bacteria isolated from cachaca and ethanol fermentation processes.</title>
        <authorList>
            <person name="Badotti F."/>
            <person name="Moreira A.P."/>
            <person name="Tonon L.A."/>
            <person name="de Lucena B.T."/>
            <person name="Gomes Fde C."/>
            <person name="Kruger R."/>
            <person name="Thompson C.C."/>
            <person name="de Morais M.A.Jr."/>
            <person name="Rosa C.A."/>
            <person name="Thompson F.L."/>
        </authorList>
    </citation>
    <scope>NUCLEOTIDE SEQUENCE [LARGE SCALE GENOMIC DNA]</scope>
    <source>
        <strain evidence="3 4">UFRJ-M7.2.18</strain>
    </source>
</reference>
<dbReference type="InterPro" id="IPR005662">
    <property type="entry name" value="GTPase_Era-like"/>
</dbReference>
<dbReference type="InterPro" id="IPR015946">
    <property type="entry name" value="KH_dom-like_a/b"/>
</dbReference>
<evidence type="ECO:0000313" key="3">
    <source>
        <dbReference type="EMBL" id="KGO28697.1"/>
    </source>
</evidence>
<keyword evidence="4" id="KW-1185">Reference proteome</keyword>